<name>A0AAV1IIE3_9CHLO</name>
<evidence type="ECO:0000313" key="3">
    <source>
        <dbReference type="EMBL" id="CAK0785982.1"/>
    </source>
</evidence>
<keyword evidence="4" id="KW-1185">Reference proteome</keyword>
<reference evidence="3 4" key="1">
    <citation type="submission" date="2023-10" db="EMBL/GenBank/DDBJ databases">
        <authorList>
            <person name="Maclean D."/>
            <person name="Macfadyen A."/>
        </authorList>
    </citation>
    <scope>NUCLEOTIDE SEQUENCE [LARGE SCALE GENOMIC DNA]</scope>
</reference>
<dbReference type="PRINTS" id="PR00111">
    <property type="entry name" value="ABHYDROLASE"/>
</dbReference>
<feature type="domain" description="AB hydrolase-1" evidence="2">
    <location>
        <begin position="64"/>
        <end position="185"/>
    </location>
</feature>
<dbReference type="Gene3D" id="3.40.50.1820">
    <property type="entry name" value="alpha/beta hydrolase"/>
    <property type="match status" value="1"/>
</dbReference>
<evidence type="ECO:0000256" key="1">
    <source>
        <dbReference type="SAM" id="MobiDB-lite"/>
    </source>
</evidence>
<dbReference type="InterPro" id="IPR029058">
    <property type="entry name" value="AB_hydrolase_fold"/>
</dbReference>
<evidence type="ECO:0000259" key="2">
    <source>
        <dbReference type="Pfam" id="PF00561"/>
    </source>
</evidence>
<dbReference type="Proteomes" id="UP001314263">
    <property type="component" value="Unassembled WGS sequence"/>
</dbReference>
<feature type="compositionally biased region" description="Polar residues" evidence="1">
    <location>
        <begin position="325"/>
        <end position="339"/>
    </location>
</feature>
<dbReference type="AlphaFoldDB" id="A0AAV1IIE3"/>
<dbReference type="PANTHER" id="PTHR43689">
    <property type="entry name" value="HYDROLASE"/>
    <property type="match status" value="1"/>
</dbReference>
<protein>
    <recommendedName>
        <fullName evidence="2">AB hydrolase-1 domain-containing protein</fullName>
    </recommendedName>
</protein>
<sequence length="339" mass="36978">MLQIQKETAPWLSEIVQPLIQGRPEPLTDTLPPQQLGDSDSQWIRVEGVNVHYKDYGPKTPGAPAVLLLHGFNGSVFSWRKVMQPISGADAFKQGCRVIAFDRPPFGLTERPLHWSGGDAMSPYTSEGGARLAAGLLEALGVEKAVVVGHSAGAVTAVELYRRAPERVAGLMLVAPALPTNDPQNSWSTGGGLGRKLRFAAVRAILQEERDGYLLPMRSHDWDKGSLLSMRTMNFAGSFPYESIAVPVKIIIGEDDTFLLKTSKRVAELLEERTVADTDLTVYPACGHVPMDDSKAEFEEDLKSFTQLCMSIECKSIAQADMDSESTQRMPQASTSSSM</sequence>
<proteinExistence type="predicted"/>
<organism evidence="3 4">
    <name type="scientific">Coccomyxa viridis</name>
    <dbReference type="NCBI Taxonomy" id="1274662"/>
    <lineage>
        <taxon>Eukaryota</taxon>
        <taxon>Viridiplantae</taxon>
        <taxon>Chlorophyta</taxon>
        <taxon>core chlorophytes</taxon>
        <taxon>Trebouxiophyceae</taxon>
        <taxon>Trebouxiophyceae incertae sedis</taxon>
        <taxon>Coccomyxaceae</taxon>
        <taxon>Coccomyxa</taxon>
    </lineage>
</organism>
<dbReference type="InterPro" id="IPR000073">
    <property type="entry name" value="AB_hydrolase_1"/>
</dbReference>
<dbReference type="Pfam" id="PF00561">
    <property type="entry name" value="Abhydrolase_1"/>
    <property type="match status" value="1"/>
</dbReference>
<dbReference type="SUPFAM" id="SSF53474">
    <property type="entry name" value="alpha/beta-Hydrolases"/>
    <property type="match status" value="1"/>
</dbReference>
<comment type="caution">
    <text evidence="3">The sequence shown here is derived from an EMBL/GenBank/DDBJ whole genome shotgun (WGS) entry which is preliminary data.</text>
</comment>
<feature type="region of interest" description="Disordered" evidence="1">
    <location>
        <begin position="320"/>
        <end position="339"/>
    </location>
</feature>
<dbReference type="PANTHER" id="PTHR43689:SF56">
    <property type="entry name" value="AB HYDROLASE-1 DOMAIN-CONTAINING PROTEIN"/>
    <property type="match status" value="1"/>
</dbReference>
<gene>
    <name evidence="3" type="ORF">CVIRNUC_009195</name>
</gene>
<evidence type="ECO:0000313" key="4">
    <source>
        <dbReference type="Proteomes" id="UP001314263"/>
    </source>
</evidence>
<accession>A0AAV1IIE3</accession>
<dbReference type="EMBL" id="CAUYUE010000013">
    <property type="protein sequence ID" value="CAK0785982.1"/>
    <property type="molecule type" value="Genomic_DNA"/>
</dbReference>